<dbReference type="Proteomes" id="UP001501444">
    <property type="component" value="Unassembled WGS sequence"/>
</dbReference>
<gene>
    <name evidence="2" type="ORF">GCM10010170_108790</name>
</gene>
<reference evidence="2 3" key="1">
    <citation type="journal article" date="2019" name="Int. J. Syst. Evol. Microbiol.">
        <title>The Global Catalogue of Microorganisms (GCM) 10K type strain sequencing project: providing services to taxonomists for standard genome sequencing and annotation.</title>
        <authorList>
            <consortium name="The Broad Institute Genomics Platform"/>
            <consortium name="The Broad Institute Genome Sequencing Center for Infectious Disease"/>
            <person name="Wu L."/>
            <person name="Ma J."/>
        </authorList>
    </citation>
    <scope>NUCLEOTIDE SEQUENCE [LARGE SCALE GENOMIC DNA]</scope>
    <source>
        <strain evidence="2 3">JCM 3272</strain>
    </source>
</reference>
<proteinExistence type="predicted"/>
<evidence type="ECO:0000313" key="2">
    <source>
        <dbReference type="EMBL" id="GAA2394671.1"/>
    </source>
</evidence>
<dbReference type="Pfam" id="PF14024">
    <property type="entry name" value="DUF4240"/>
    <property type="match status" value="1"/>
</dbReference>
<sequence>MGEDGMAAMDVERCWELIESARAAVPEDTPWDDLCDAMEEAMVDRLAALSAAEVIAYELRFGALQGAMSSDATYVAAFLIRNGCGDDAFSDFCAGMVGLGRDWYHRVLADPDSLADHPAVHGILAGTVAVEVFGMEGFQYAASQAYERIAGEEDAFSCAYADDLAAEIAAAPAPRASSRLPRLSALFPEPRAFLERFQPHLFDER</sequence>
<dbReference type="EMBL" id="BAAARV010000141">
    <property type="protein sequence ID" value="GAA2394671.1"/>
    <property type="molecule type" value="Genomic_DNA"/>
</dbReference>
<protein>
    <recommendedName>
        <fullName evidence="1">DUF4240 domain-containing protein</fullName>
    </recommendedName>
</protein>
<evidence type="ECO:0000259" key="1">
    <source>
        <dbReference type="Pfam" id="PF14024"/>
    </source>
</evidence>
<keyword evidence="3" id="KW-1185">Reference proteome</keyword>
<organism evidence="2 3">
    <name type="scientific">Dactylosporangium salmoneum</name>
    <dbReference type="NCBI Taxonomy" id="53361"/>
    <lineage>
        <taxon>Bacteria</taxon>
        <taxon>Bacillati</taxon>
        <taxon>Actinomycetota</taxon>
        <taxon>Actinomycetes</taxon>
        <taxon>Micromonosporales</taxon>
        <taxon>Micromonosporaceae</taxon>
        <taxon>Dactylosporangium</taxon>
    </lineage>
</organism>
<feature type="domain" description="DUF4240" evidence="1">
    <location>
        <begin position="9"/>
        <end position="148"/>
    </location>
</feature>
<evidence type="ECO:0000313" key="3">
    <source>
        <dbReference type="Proteomes" id="UP001501444"/>
    </source>
</evidence>
<accession>A0ABN3I4F5</accession>
<name>A0ABN3I4F5_9ACTN</name>
<dbReference type="InterPro" id="IPR025334">
    <property type="entry name" value="DUF4240"/>
</dbReference>
<comment type="caution">
    <text evidence="2">The sequence shown here is derived from an EMBL/GenBank/DDBJ whole genome shotgun (WGS) entry which is preliminary data.</text>
</comment>